<evidence type="ECO:0000313" key="1">
    <source>
        <dbReference type="EMBL" id="MCH7321953.1"/>
    </source>
</evidence>
<sequence length="19" mass="2043">MYVQAGSALSTGDLLIKFE</sequence>
<organism evidence="1 2">
    <name type="scientific">Solibacillus palustris</name>
    <dbReference type="NCBI Taxonomy" id="2908203"/>
    <lineage>
        <taxon>Bacteria</taxon>
        <taxon>Bacillati</taxon>
        <taxon>Bacillota</taxon>
        <taxon>Bacilli</taxon>
        <taxon>Bacillales</taxon>
        <taxon>Caryophanaceae</taxon>
        <taxon>Solibacillus</taxon>
    </lineage>
</organism>
<dbReference type="EMBL" id="JAKZFC010000002">
    <property type="protein sequence ID" value="MCH7321953.1"/>
    <property type="molecule type" value="Genomic_DNA"/>
</dbReference>
<proteinExistence type="predicted"/>
<comment type="caution">
    <text evidence="1">The sequence shown here is derived from an EMBL/GenBank/DDBJ whole genome shotgun (WGS) entry which is preliminary data.</text>
</comment>
<protein>
    <submittedName>
        <fullName evidence="1">Uncharacterized protein</fullName>
    </submittedName>
</protein>
<dbReference type="Proteomes" id="UP001316087">
    <property type="component" value="Unassembled WGS sequence"/>
</dbReference>
<evidence type="ECO:0000313" key="2">
    <source>
        <dbReference type="Proteomes" id="UP001316087"/>
    </source>
</evidence>
<name>A0ABS9UDA2_9BACL</name>
<gene>
    <name evidence="1" type="ORF">LZ480_08610</name>
</gene>
<reference evidence="1 2" key="1">
    <citation type="submission" date="2022-03" db="EMBL/GenBank/DDBJ databases">
        <authorList>
            <person name="Jo J.-H."/>
            <person name="Im W.-T."/>
        </authorList>
    </citation>
    <scope>NUCLEOTIDE SEQUENCE [LARGE SCALE GENOMIC DNA]</scope>
    <source>
        <strain evidence="1 2">MA9</strain>
    </source>
</reference>
<keyword evidence="2" id="KW-1185">Reference proteome</keyword>
<accession>A0ABS9UDA2</accession>